<reference evidence="1 2" key="1">
    <citation type="submission" date="2020-06" db="EMBL/GenBank/DDBJ databases">
        <authorList>
            <person name="Li R."/>
            <person name="Bekaert M."/>
        </authorList>
    </citation>
    <scope>NUCLEOTIDE SEQUENCE [LARGE SCALE GENOMIC DNA]</scope>
    <source>
        <strain evidence="2">wild</strain>
    </source>
</reference>
<dbReference type="EMBL" id="CACVKT020002575">
    <property type="protein sequence ID" value="CAC5378491.1"/>
    <property type="molecule type" value="Genomic_DNA"/>
</dbReference>
<evidence type="ECO:0000313" key="2">
    <source>
        <dbReference type="Proteomes" id="UP000507470"/>
    </source>
</evidence>
<keyword evidence="2" id="KW-1185">Reference proteome</keyword>
<dbReference type="PANTHER" id="PTHR47642:SF5">
    <property type="entry name" value="ATP-DEPENDENT DNA HELICASE"/>
    <property type="match status" value="1"/>
</dbReference>
<proteinExistence type="predicted"/>
<protein>
    <submittedName>
        <fullName evidence="1">Uncharacterized protein</fullName>
    </submittedName>
</protein>
<evidence type="ECO:0000313" key="1">
    <source>
        <dbReference type="EMBL" id="CAC5378491.1"/>
    </source>
</evidence>
<gene>
    <name evidence="1" type="ORF">MCOR_14689</name>
</gene>
<dbReference type="Proteomes" id="UP000507470">
    <property type="component" value="Unassembled WGS sequence"/>
</dbReference>
<dbReference type="AlphaFoldDB" id="A0A6J8B4W9"/>
<organism evidence="1 2">
    <name type="scientific">Mytilus coruscus</name>
    <name type="common">Sea mussel</name>
    <dbReference type="NCBI Taxonomy" id="42192"/>
    <lineage>
        <taxon>Eukaryota</taxon>
        <taxon>Metazoa</taxon>
        <taxon>Spiralia</taxon>
        <taxon>Lophotrochozoa</taxon>
        <taxon>Mollusca</taxon>
        <taxon>Bivalvia</taxon>
        <taxon>Autobranchia</taxon>
        <taxon>Pteriomorphia</taxon>
        <taxon>Mytilida</taxon>
        <taxon>Mytiloidea</taxon>
        <taxon>Mytilidae</taxon>
        <taxon>Mytilinae</taxon>
        <taxon>Mytilus</taxon>
    </lineage>
</organism>
<sequence>MSLSCDNLDTTIFYQRTSADMFVNNYNPVILHAWGANIDLQYVSNPIACIQYVVAYINKEERKMGTLLQVVSKETVDQGIKQQMNKMCQDFPGCKIVYLSKYFLTNMEDDEENAFVTGIEDKYELRPQSLQTWILALFASFYTQKSTPHQDESIQPDLKLGDSVNNENIPFDVNIQEAPEEIEINTSHDDTDFPHVNISVLNAKHHFLDIQKDPLLLSCDIICLTEAHCFDICEMNIDGFTCNKLSYMPQHQTHGLLIYPKQELTVQLVRAAKLTFGRSDGSENYHEQKINEFDIGMSISIHQFFRIG</sequence>
<name>A0A6J8B4W9_MYTCO</name>
<dbReference type="InterPro" id="IPR051055">
    <property type="entry name" value="PIF1_helicase"/>
</dbReference>
<dbReference type="PANTHER" id="PTHR47642">
    <property type="entry name" value="ATP-DEPENDENT DNA HELICASE"/>
    <property type="match status" value="1"/>
</dbReference>
<dbReference type="OrthoDB" id="8055657at2759"/>
<accession>A0A6J8B4W9</accession>